<evidence type="ECO:0000259" key="5">
    <source>
        <dbReference type="PROSITE" id="PS50089"/>
    </source>
</evidence>
<keyword evidence="1" id="KW-0479">Metal-binding</keyword>
<dbReference type="SUPFAM" id="SSF57850">
    <property type="entry name" value="RING/U-box"/>
    <property type="match status" value="1"/>
</dbReference>
<evidence type="ECO:0000256" key="1">
    <source>
        <dbReference type="ARBA" id="ARBA00022723"/>
    </source>
</evidence>
<dbReference type="PROSITE" id="PS50089">
    <property type="entry name" value="ZF_RING_2"/>
    <property type="match status" value="1"/>
</dbReference>
<dbReference type="EMBL" id="BGPR01003913">
    <property type="protein sequence ID" value="GBM93877.1"/>
    <property type="molecule type" value="Genomic_DNA"/>
</dbReference>
<accession>A0A4Y2JVM0</accession>
<dbReference type="GO" id="GO:0008270">
    <property type="term" value="F:zinc ion binding"/>
    <property type="evidence" value="ECO:0007669"/>
    <property type="project" value="UniProtKB-KW"/>
</dbReference>
<evidence type="ECO:0000256" key="3">
    <source>
        <dbReference type="ARBA" id="ARBA00022833"/>
    </source>
</evidence>
<sequence length="148" mass="17091">MNNLNQYSIEAADRLAKSVNENTEKWQIVVEENLIVAIRKKYNDMQIFSGHLDTVKKKHKLMNKTRKGDVLLKVQPSDLELIPFEPMDREYDHPVSNEEAEGTADDTIQCAICWEMVCSLNRKSLPCSHVFHENCINKWLEISSNCPV</sequence>
<evidence type="ECO:0000313" key="6">
    <source>
        <dbReference type="EMBL" id="GBM93877.1"/>
    </source>
</evidence>
<comment type="caution">
    <text evidence="6">The sequence shown here is derived from an EMBL/GenBank/DDBJ whole genome shotgun (WGS) entry which is preliminary data.</text>
</comment>
<protein>
    <recommendedName>
        <fullName evidence="5">RING-type domain-containing protein</fullName>
    </recommendedName>
</protein>
<reference evidence="6 7" key="1">
    <citation type="journal article" date="2019" name="Sci. Rep.">
        <title>Orb-weaving spider Araneus ventricosus genome elucidates the spidroin gene catalogue.</title>
        <authorList>
            <person name="Kono N."/>
            <person name="Nakamura H."/>
            <person name="Ohtoshi R."/>
            <person name="Moran D.A.P."/>
            <person name="Shinohara A."/>
            <person name="Yoshida Y."/>
            <person name="Fujiwara M."/>
            <person name="Mori M."/>
            <person name="Tomita M."/>
            <person name="Arakawa K."/>
        </authorList>
    </citation>
    <scope>NUCLEOTIDE SEQUENCE [LARGE SCALE GENOMIC DNA]</scope>
</reference>
<dbReference type="OrthoDB" id="6424625at2759"/>
<dbReference type="Gene3D" id="3.30.40.10">
    <property type="entry name" value="Zinc/RING finger domain, C3HC4 (zinc finger)"/>
    <property type="match status" value="1"/>
</dbReference>
<dbReference type="Pfam" id="PF13639">
    <property type="entry name" value="zf-RING_2"/>
    <property type="match status" value="1"/>
</dbReference>
<evidence type="ECO:0000256" key="4">
    <source>
        <dbReference type="PROSITE-ProRule" id="PRU00175"/>
    </source>
</evidence>
<feature type="non-terminal residue" evidence="6">
    <location>
        <position position="148"/>
    </location>
</feature>
<dbReference type="PANTHER" id="PTHR15710">
    <property type="entry name" value="E3 UBIQUITIN-PROTEIN LIGASE PRAJA"/>
    <property type="match status" value="1"/>
</dbReference>
<gene>
    <name evidence="6" type="ORF">AVEN_213443_2</name>
</gene>
<dbReference type="AlphaFoldDB" id="A0A4Y2JVM0"/>
<feature type="domain" description="RING-type" evidence="5">
    <location>
        <begin position="110"/>
        <end position="148"/>
    </location>
</feature>
<evidence type="ECO:0000256" key="2">
    <source>
        <dbReference type="ARBA" id="ARBA00022771"/>
    </source>
</evidence>
<name>A0A4Y2JVM0_ARAVE</name>
<organism evidence="6 7">
    <name type="scientific">Araneus ventricosus</name>
    <name type="common">Orbweaver spider</name>
    <name type="synonym">Epeira ventricosa</name>
    <dbReference type="NCBI Taxonomy" id="182803"/>
    <lineage>
        <taxon>Eukaryota</taxon>
        <taxon>Metazoa</taxon>
        <taxon>Ecdysozoa</taxon>
        <taxon>Arthropoda</taxon>
        <taxon>Chelicerata</taxon>
        <taxon>Arachnida</taxon>
        <taxon>Araneae</taxon>
        <taxon>Araneomorphae</taxon>
        <taxon>Entelegynae</taxon>
        <taxon>Araneoidea</taxon>
        <taxon>Araneidae</taxon>
        <taxon>Araneus</taxon>
    </lineage>
</organism>
<dbReference type="InterPro" id="IPR001841">
    <property type="entry name" value="Znf_RING"/>
</dbReference>
<dbReference type="InterPro" id="IPR013083">
    <property type="entry name" value="Znf_RING/FYVE/PHD"/>
</dbReference>
<evidence type="ECO:0000313" key="7">
    <source>
        <dbReference type="Proteomes" id="UP000499080"/>
    </source>
</evidence>
<proteinExistence type="predicted"/>
<keyword evidence="7" id="KW-1185">Reference proteome</keyword>
<keyword evidence="3" id="KW-0862">Zinc</keyword>
<keyword evidence="2 4" id="KW-0863">Zinc-finger</keyword>
<dbReference type="Proteomes" id="UP000499080">
    <property type="component" value="Unassembled WGS sequence"/>
</dbReference>